<evidence type="ECO:0000313" key="3">
    <source>
        <dbReference type="Proteomes" id="UP000776252"/>
    </source>
</evidence>
<protein>
    <submittedName>
        <fullName evidence="2">Uncharacterized protein</fullName>
    </submittedName>
</protein>
<evidence type="ECO:0000256" key="1">
    <source>
        <dbReference type="SAM" id="MobiDB-lite"/>
    </source>
</evidence>
<feature type="region of interest" description="Disordered" evidence="1">
    <location>
        <begin position="1"/>
        <end position="28"/>
    </location>
</feature>
<feature type="compositionally biased region" description="Polar residues" evidence="1">
    <location>
        <begin position="14"/>
        <end position="26"/>
    </location>
</feature>
<dbReference type="RefSeq" id="WP_216149509.1">
    <property type="nucleotide sequence ID" value="NZ_JAHLDV010000025.1"/>
</dbReference>
<proteinExistence type="predicted"/>
<keyword evidence="3" id="KW-1185">Reference proteome</keyword>
<evidence type="ECO:0000313" key="2">
    <source>
        <dbReference type="EMBL" id="MBU3160397.1"/>
    </source>
</evidence>
<accession>A0ABS6BU09</accession>
<reference evidence="2 3" key="1">
    <citation type="submission" date="2021-06" db="EMBL/GenBank/DDBJ databases">
        <title>Clostridia strains as spoilage organisms.</title>
        <authorList>
            <person name="Wambui J."/>
            <person name="Stephan R."/>
            <person name="Stevens M.J.A."/>
        </authorList>
    </citation>
    <scope>NUCLEOTIDE SEQUENCE [LARGE SCALE GENOMIC DNA]</scope>
    <source>
        <strain evidence="2 3">DSM 14204</strain>
    </source>
</reference>
<organism evidence="2 3">
    <name type="scientific">Clostridium frigoris</name>
    <dbReference type="NCBI Taxonomy" id="205327"/>
    <lineage>
        <taxon>Bacteria</taxon>
        <taxon>Bacillati</taxon>
        <taxon>Bacillota</taxon>
        <taxon>Clostridia</taxon>
        <taxon>Eubacteriales</taxon>
        <taxon>Clostridiaceae</taxon>
        <taxon>Clostridium</taxon>
    </lineage>
</organism>
<gene>
    <name evidence="2" type="ORF">KPL37_11635</name>
</gene>
<dbReference type="EMBL" id="JAHLDV010000025">
    <property type="protein sequence ID" value="MBU3160397.1"/>
    <property type="molecule type" value="Genomic_DNA"/>
</dbReference>
<comment type="caution">
    <text evidence="2">The sequence shown here is derived from an EMBL/GenBank/DDBJ whole genome shotgun (WGS) entry which is preliminary data.</text>
</comment>
<sequence length="67" mass="7601">MNESNLNETKKSGKQSGENENFSEVSNADMVNIYDMPNMTSGPSEVNVEEIRRLYGRSVINKGIYRK</sequence>
<dbReference type="Proteomes" id="UP000776252">
    <property type="component" value="Unassembled WGS sequence"/>
</dbReference>
<name>A0ABS6BU09_9CLOT</name>